<dbReference type="Pfam" id="PF16868">
    <property type="entry name" value="NMT1_3"/>
    <property type="match status" value="1"/>
</dbReference>
<feature type="transmembrane region" description="Helical" evidence="1">
    <location>
        <begin position="358"/>
        <end position="377"/>
    </location>
</feature>
<dbReference type="SUPFAM" id="SSF53850">
    <property type="entry name" value="Periplasmic binding protein-like II"/>
    <property type="match status" value="1"/>
</dbReference>
<comment type="caution">
    <text evidence="2">The sequence shown here is derived from an EMBL/GenBank/DDBJ whole genome shotgun (WGS) entry which is preliminary data.</text>
</comment>
<organism evidence="2 3">
    <name type="scientific">Acuticoccus sediminis</name>
    <dbReference type="NCBI Taxonomy" id="2184697"/>
    <lineage>
        <taxon>Bacteria</taxon>
        <taxon>Pseudomonadati</taxon>
        <taxon>Pseudomonadota</taxon>
        <taxon>Alphaproteobacteria</taxon>
        <taxon>Hyphomicrobiales</taxon>
        <taxon>Amorphaceae</taxon>
        <taxon>Acuticoccus</taxon>
    </lineage>
</organism>
<proteinExistence type="predicted"/>
<keyword evidence="1" id="KW-0472">Membrane</keyword>
<keyword evidence="3" id="KW-1185">Reference proteome</keyword>
<dbReference type="AlphaFoldDB" id="A0A8B2NSR5"/>
<gene>
    <name evidence="2" type="ORF">DLJ53_01630</name>
</gene>
<dbReference type="InterPro" id="IPR011852">
    <property type="entry name" value="TRAP_TAXI"/>
</dbReference>
<evidence type="ECO:0000256" key="1">
    <source>
        <dbReference type="SAM" id="Phobius"/>
    </source>
</evidence>
<dbReference type="PANTHER" id="PTHR42941">
    <property type="entry name" value="SLL1037 PROTEIN"/>
    <property type="match status" value="1"/>
</dbReference>
<dbReference type="Proteomes" id="UP000249590">
    <property type="component" value="Unassembled WGS sequence"/>
</dbReference>
<dbReference type="EMBL" id="QHHQ01000001">
    <property type="protein sequence ID" value="RAI03248.1"/>
    <property type="molecule type" value="Genomic_DNA"/>
</dbReference>
<evidence type="ECO:0000313" key="3">
    <source>
        <dbReference type="Proteomes" id="UP000249590"/>
    </source>
</evidence>
<evidence type="ECO:0008006" key="4">
    <source>
        <dbReference type="Google" id="ProtNLM"/>
    </source>
</evidence>
<keyword evidence="1" id="KW-0812">Transmembrane</keyword>
<dbReference type="Gene3D" id="3.40.190.10">
    <property type="entry name" value="Periplasmic binding protein-like II"/>
    <property type="match status" value="2"/>
</dbReference>
<protein>
    <recommendedName>
        <fullName evidence="4">C4-dicarboxylate ABC transporter substrate-binding protein</fullName>
    </recommendedName>
</protein>
<sequence length="458" mass="50660">MDSKAPIDPPPARRFSWLSVVKQASDRPRIPASVTSVRVVFWSTLVLTGFAIAAVAWFLVDPAPPARIKIATGIEDGFYDRLGRRFALRLRQERVEVDLVPTAGSAENIDLLRASDVDAAFVQGGVGSPPPRDTHLRSLAALAIEPLWIFSRGVDTLSGLDGREDLRIAIGSGGSGTRQLMMHVLALTGLAGGMATEALDGAAAAAALRDGTVDLAAFVTSPQTLWVHDLLRDPAIRLVEMDYADALTRRLPFASRVDLPARAIDIVDKVPAEDTSILGVATVLLVRESLHPAVKQLMLQISTMLARGDPVLGTRGQFPSADLVEYPLDTEAERYFRYGPTPARRYLPYWAANLFERFWVLMIPIATLLIPILRFGPTTLQWSIRRRIYRWYRDLKDLEGAALDASTETELKTVLDGLHEVERQVSVIRVPLAFRDDLYRLRMHVAFVRAEVTQNLAR</sequence>
<dbReference type="PANTHER" id="PTHR42941:SF1">
    <property type="entry name" value="SLL1037 PROTEIN"/>
    <property type="match status" value="1"/>
</dbReference>
<reference evidence="2 3" key="1">
    <citation type="submission" date="2018-05" db="EMBL/GenBank/DDBJ databases">
        <title>Acuticoccus sediminis sp. nov., isolated from deep-sea sediment of Indian Ocean.</title>
        <authorList>
            <person name="Liu X."/>
            <person name="Lai Q."/>
            <person name="Du Y."/>
            <person name="Sun F."/>
            <person name="Zhang X."/>
            <person name="Wang S."/>
            <person name="Shao Z."/>
        </authorList>
    </citation>
    <scope>NUCLEOTIDE SEQUENCE [LARGE SCALE GENOMIC DNA]</scope>
    <source>
        <strain evidence="2 3">PTG4-2</strain>
    </source>
</reference>
<keyword evidence="1" id="KW-1133">Transmembrane helix</keyword>
<evidence type="ECO:0000313" key="2">
    <source>
        <dbReference type="EMBL" id="RAI03248.1"/>
    </source>
</evidence>
<feature type="transmembrane region" description="Helical" evidence="1">
    <location>
        <begin position="39"/>
        <end position="60"/>
    </location>
</feature>
<name>A0A8B2NSR5_9HYPH</name>
<accession>A0A8B2NSR5</accession>